<gene>
    <name evidence="2" type="ORF">AVDCRST_MAG47-1448</name>
</gene>
<dbReference type="EMBL" id="CADCUK010000104">
    <property type="protein sequence ID" value="CAA9373385.1"/>
    <property type="molecule type" value="Genomic_DNA"/>
</dbReference>
<feature type="non-terminal residue" evidence="2">
    <location>
        <position position="154"/>
    </location>
</feature>
<reference evidence="2" key="1">
    <citation type="submission" date="2020-02" db="EMBL/GenBank/DDBJ databases">
        <authorList>
            <person name="Meier V. D."/>
        </authorList>
    </citation>
    <scope>NUCLEOTIDE SEQUENCE</scope>
    <source>
        <strain evidence="2">AVDCRST_MAG47</strain>
    </source>
</reference>
<dbReference type="AlphaFoldDB" id="A0A6J4MZQ8"/>
<organism evidence="2">
    <name type="scientific">uncultured Nocardioidaceae bacterium</name>
    <dbReference type="NCBI Taxonomy" id="253824"/>
    <lineage>
        <taxon>Bacteria</taxon>
        <taxon>Bacillati</taxon>
        <taxon>Actinomycetota</taxon>
        <taxon>Actinomycetes</taxon>
        <taxon>Propionibacteriales</taxon>
        <taxon>Nocardioidaceae</taxon>
        <taxon>environmental samples</taxon>
    </lineage>
</organism>
<sequence length="154" mass="17484">VPDRYRLTRRTRGRPPRLRRARRPRGAGAVVAPERDDRQVRAVRRTAGRLLPARPHLRRRREREGQGHAGLRRGRRPFPGARSGGALDPGRGLRVRGSRLCRHDDDDVDARPARRRDPCEDPRRRRPVRHQGRGSRGRAQRVTGAARGVPAAAL</sequence>
<evidence type="ECO:0000313" key="2">
    <source>
        <dbReference type="EMBL" id="CAA9373385.1"/>
    </source>
</evidence>
<evidence type="ECO:0000256" key="1">
    <source>
        <dbReference type="SAM" id="MobiDB-lite"/>
    </source>
</evidence>
<protein>
    <submittedName>
        <fullName evidence="2">Uncharacterized protein</fullName>
    </submittedName>
</protein>
<name>A0A6J4MZQ8_9ACTN</name>
<feature type="compositionally biased region" description="Basic and acidic residues" evidence="1">
    <location>
        <begin position="101"/>
        <end position="123"/>
    </location>
</feature>
<feature type="non-terminal residue" evidence="2">
    <location>
        <position position="1"/>
    </location>
</feature>
<feature type="compositionally biased region" description="Basic residues" evidence="1">
    <location>
        <begin position="7"/>
        <end position="25"/>
    </location>
</feature>
<feature type="region of interest" description="Disordered" evidence="1">
    <location>
        <begin position="1"/>
        <end position="154"/>
    </location>
</feature>
<feature type="compositionally biased region" description="Basic residues" evidence="1">
    <location>
        <begin position="124"/>
        <end position="139"/>
    </location>
</feature>
<proteinExistence type="predicted"/>
<accession>A0A6J4MZQ8</accession>